<organism evidence="2 3">
    <name type="scientific">Apostasia shenzhenica</name>
    <dbReference type="NCBI Taxonomy" id="1088818"/>
    <lineage>
        <taxon>Eukaryota</taxon>
        <taxon>Viridiplantae</taxon>
        <taxon>Streptophyta</taxon>
        <taxon>Embryophyta</taxon>
        <taxon>Tracheophyta</taxon>
        <taxon>Spermatophyta</taxon>
        <taxon>Magnoliopsida</taxon>
        <taxon>Liliopsida</taxon>
        <taxon>Asparagales</taxon>
        <taxon>Orchidaceae</taxon>
        <taxon>Apostasioideae</taxon>
        <taxon>Apostasia</taxon>
    </lineage>
</organism>
<evidence type="ECO:0000313" key="2">
    <source>
        <dbReference type="EMBL" id="PKA59966.1"/>
    </source>
</evidence>
<sequence length="126" mass="14080">MTLGRIWPSAPATQRPKKFLVNVTVERSLGPIHVLMSPENTAADLIGKVVEAYGKEGRRPLLLVTDPKGFELHYSQYSLDSTPSPPPHSFQISRFSLFASSFGFRINGFDLFGRQNESSFKIVLLQ</sequence>
<dbReference type="AlphaFoldDB" id="A0A2I0AWS2"/>
<accession>A0A2I0AWS2</accession>
<dbReference type="Proteomes" id="UP000236161">
    <property type="component" value="Unassembled WGS sequence"/>
</dbReference>
<evidence type="ECO:0000313" key="3">
    <source>
        <dbReference type="Proteomes" id="UP000236161"/>
    </source>
</evidence>
<dbReference type="InterPro" id="IPR040358">
    <property type="entry name" value="At4g22758-like"/>
</dbReference>
<gene>
    <name evidence="2" type="ORF">AXF42_Ash009650</name>
</gene>
<dbReference type="EMBL" id="KZ451942">
    <property type="protein sequence ID" value="PKA59966.1"/>
    <property type="molecule type" value="Genomic_DNA"/>
</dbReference>
<dbReference type="PANTHER" id="PTHR33270:SF24">
    <property type="entry name" value="EXPRESSED PROTEIN"/>
    <property type="match status" value="1"/>
</dbReference>
<feature type="domain" description="DUF7054" evidence="1">
    <location>
        <begin position="16"/>
        <end position="81"/>
    </location>
</feature>
<dbReference type="InterPro" id="IPR055482">
    <property type="entry name" value="DUF7054"/>
</dbReference>
<name>A0A2I0AWS2_9ASPA</name>
<dbReference type="PANTHER" id="PTHR33270">
    <property type="entry name" value="BNAC05G50380D PROTEIN"/>
    <property type="match status" value="1"/>
</dbReference>
<reference evidence="2 3" key="1">
    <citation type="journal article" date="2017" name="Nature">
        <title>The Apostasia genome and the evolution of orchids.</title>
        <authorList>
            <person name="Zhang G.Q."/>
            <person name="Liu K.W."/>
            <person name="Li Z."/>
            <person name="Lohaus R."/>
            <person name="Hsiao Y.Y."/>
            <person name="Niu S.C."/>
            <person name="Wang J.Y."/>
            <person name="Lin Y.C."/>
            <person name="Xu Q."/>
            <person name="Chen L.J."/>
            <person name="Yoshida K."/>
            <person name="Fujiwara S."/>
            <person name="Wang Z.W."/>
            <person name="Zhang Y.Q."/>
            <person name="Mitsuda N."/>
            <person name="Wang M."/>
            <person name="Liu G.H."/>
            <person name="Pecoraro L."/>
            <person name="Huang H.X."/>
            <person name="Xiao X.J."/>
            <person name="Lin M."/>
            <person name="Wu X.Y."/>
            <person name="Wu W.L."/>
            <person name="Chen Y.Y."/>
            <person name="Chang S.B."/>
            <person name="Sakamoto S."/>
            <person name="Ohme-Takagi M."/>
            <person name="Yagi M."/>
            <person name="Zeng S.J."/>
            <person name="Shen C.Y."/>
            <person name="Yeh C.M."/>
            <person name="Luo Y.B."/>
            <person name="Tsai W.C."/>
            <person name="Van de Peer Y."/>
            <person name="Liu Z.J."/>
        </authorList>
    </citation>
    <scope>NUCLEOTIDE SEQUENCE [LARGE SCALE GENOMIC DNA]</scope>
    <source>
        <strain evidence="3">cv. Shenzhen</strain>
        <tissue evidence="2">Stem</tissue>
    </source>
</reference>
<dbReference type="Pfam" id="PF23156">
    <property type="entry name" value="DUF7054"/>
    <property type="match status" value="1"/>
</dbReference>
<protein>
    <recommendedName>
        <fullName evidence="1">DUF7054 domain-containing protein</fullName>
    </recommendedName>
</protein>
<keyword evidence="3" id="KW-1185">Reference proteome</keyword>
<proteinExistence type="predicted"/>
<evidence type="ECO:0000259" key="1">
    <source>
        <dbReference type="Pfam" id="PF23156"/>
    </source>
</evidence>
<dbReference type="STRING" id="1088818.A0A2I0AWS2"/>
<dbReference type="OrthoDB" id="651546at2759"/>